<gene>
    <name evidence="2" type="ORF">GDO81_025646</name>
</gene>
<dbReference type="EMBL" id="WNYA01038044">
    <property type="protein sequence ID" value="KAG8536808.1"/>
    <property type="molecule type" value="Genomic_DNA"/>
</dbReference>
<organism evidence="2 3">
    <name type="scientific">Engystomops pustulosus</name>
    <name type="common">Tungara frog</name>
    <name type="synonym">Physalaemus pustulosus</name>
    <dbReference type="NCBI Taxonomy" id="76066"/>
    <lineage>
        <taxon>Eukaryota</taxon>
        <taxon>Metazoa</taxon>
        <taxon>Chordata</taxon>
        <taxon>Craniata</taxon>
        <taxon>Vertebrata</taxon>
        <taxon>Euteleostomi</taxon>
        <taxon>Amphibia</taxon>
        <taxon>Batrachia</taxon>
        <taxon>Anura</taxon>
        <taxon>Neobatrachia</taxon>
        <taxon>Hyloidea</taxon>
        <taxon>Leptodactylidae</taxon>
        <taxon>Leiuperinae</taxon>
        <taxon>Engystomops</taxon>
    </lineage>
</organism>
<protein>
    <submittedName>
        <fullName evidence="2">Uncharacterized protein</fullName>
    </submittedName>
</protein>
<dbReference type="Proteomes" id="UP000824782">
    <property type="component" value="Unassembled WGS sequence"/>
</dbReference>
<evidence type="ECO:0000256" key="1">
    <source>
        <dbReference type="SAM" id="MobiDB-lite"/>
    </source>
</evidence>
<sequence>MALDYWQCCRVGVPGACATPVPGTVEELGGCRGAGLTPGSHAHSLQDNLPEWLLLPPSVPSCQAVCGGRAVPGLSTCGAQLEDVRALSSTSSSTEENPGRTAAHARPAAHGRLHWGLLQVGGALLPGTITQRCPGGPLPGGRGAGGC</sequence>
<reference evidence="2" key="1">
    <citation type="thesis" date="2020" institute="ProQuest LLC" country="789 East Eisenhower Parkway, Ann Arbor, MI, USA">
        <title>Comparative Genomics and Chromosome Evolution.</title>
        <authorList>
            <person name="Mudd A.B."/>
        </authorList>
    </citation>
    <scope>NUCLEOTIDE SEQUENCE</scope>
    <source>
        <strain evidence="2">237g6f4</strain>
        <tissue evidence="2">Blood</tissue>
    </source>
</reference>
<comment type="caution">
    <text evidence="2">The sequence shown here is derived from an EMBL/GenBank/DDBJ whole genome shotgun (WGS) entry which is preliminary data.</text>
</comment>
<dbReference type="AlphaFoldDB" id="A0AAV6YL46"/>
<feature type="compositionally biased region" description="Polar residues" evidence="1">
    <location>
        <begin position="87"/>
        <end position="96"/>
    </location>
</feature>
<accession>A0AAV6YL46</accession>
<name>A0AAV6YL46_ENGPU</name>
<evidence type="ECO:0000313" key="2">
    <source>
        <dbReference type="EMBL" id="KAG8536808.1"/>
    </source>
</evidence>
<keyword evidence="3" id="KW-1185">Reference proteome</keyword>
<evidence type="ECO:0000313" key="3">
    <source>
        <dbReference type="Proteomes" id="UP000824782"/>
    </source>
</evidence>
<feature type="region of interest" description="Disordered" evidence="1">
    <location>
        <begin position="87"/>
        <end position="107"/>
    </location>
</feature>
<proteinExistence type="predicted"/>